<feature type="transmembrane region" description="Helical" evidence="6">
    <location>
        <begin position="35"/>
        <end position="59"/>
    </location>
</feature>
<dbReference type="CDD" id="cd17341">
    <property type="entry name" value="MFS_NRT2_like"/>
    <property type="match status" value="1"/>
</dbReference>
<dbReference type="GO" id="GO:0016020">
    <property type="term" value="C:membrane"/>
    <property type="evidence" value="ECO:0007669"/>
    <property type="project" value="UniProtKB-SubCell"/>
</dbReference>
<keyword evidence="4 6" id="KW-1133">Transmembrane helix</keyword>
<feature type="transmembrane region" description="Helical" evidence="6">
    <location>
        <begin position="371"/>
        <end position="391"/>
    </location>
</feature>
<evidence type="ECO:0000256" key="6">
    <source>
        <dbReference type="SAM" id="Phobius"/>
    </source>
</evidence>
<comment type="caution">
    <text evidence="7">The sequence shown here is derived from an EMBL/GenBank/DDBJ whole genome shotgun (WGS) entry which is preliminary data.</text>
</comment>
<accession>A0AB37X5I9</accession>
<feature type="transmembrane region" description="Helical" evidence="6">
    <location>
        <begin position="235"/>
        <end position="254"/>
    </location>
</feature>
<organism evidence="7 8">
    <name type="scientific">Streptomyces albidoflavus</name>
    <dbReference type="NCBI Taxonomy" id="1886"/>
    <lineage>
        <taxon>Bacteria</taxon>
        <taxon>Bacillati</taxon>
        <taxon>Actinomycetota</taxon>
        <taxon>Actinomycetes</taxon>
        <taxon>Kitasatosporales</taxon>
        <taxon>Streptomycetaceae</taxon>
        <taxon>Streptomyces</taxon>
        <taxon>Streptomyces albidoflavus group</taxon>
    </lineage>
</organism>
<sequence length="431" mass="44784">MTTSLRPPPTPSATWNPEDPVFWAATGARTARRNLVWSVFSEHVGFSVWSLWSVLVLFLGPEYGVDAPGKFLLTALPTAVGACLRVPYASAVAVFGGRLWTVVSALLLLIPVLTTAALLEPGVSYSTLLLCAALGGFGGGNFASSMANVNALYPQHLKGWALGVNAGGGNLGVPAVQLAGLAVLATAGAGHPRLLVLLYVPLVAGAALAAALRMDDLRLPRATYPLRALAARRHTWLVSLLYIGTFGSFIGFSFAFGQVLQVQFADAFATPLDAAYLTFLGPLLGSLARPWGGRLADRFGGGRVTLWTFAGLAAGVVLVLLASRAHSLPLFVTAFSALFVLSGAGNGSTYKLIPEPATDPQDPVSRARDSALIGFAGAVGAFGGVLVNVAFRQSFLTSGDGDLAYAAFLAVYVLCGAVTWKVYARPGHPGA</sequence>
<dbReference type="Gene3D" id="1.20.1250.20">
    <property type="entry name" value="MFS general substrate transporter like domains"/>
    <property type="match status" value="1"/>
</dbReference>
<dbReference type="EMBL" id="PKLK01000033">
    <property type="protein sequence ID" value="RZE32099.1"/>
    <property type="molecule type" value="Genomic_DNA"/>
</dbReference>
<dbReference type="AlphaFoldDB" id="A0AB37X5I9"/>
<feature type="transmembrane region" description="Helical" evidence="6">
    <location>
        <begin position="403"/>
        <end position="423"/>
    </location>
</feature>
<dbReference type="InterPro" id="IPR036259">
    <property type="entry name" value="MFS_trans_sf"/>
</dbReference>
<feature type="transmembrane region" description="Helical" evidence="6">
    <location>
        <begin position="125"/>
        <end position="147"/>
    </location>
</feature>
<feature type="transmembrane region" description="Helical" evidence="6">
    <location>
        <begin position="71"/>
        <end position="88"/>
    </location>
</feature>
<dbReference type="InterPro" id="IPR044772">
    <property type="entry name" value="NO3_transporter"/>
</dbReference>
<feature type="transmembrane region" description="Helical" evidence="6">
    <location>
        <begin position="196"/>
        <end position="214"/>
    </location>
</feature>
<dbReference type="Proteomes" id="UP000292095">
    <property type="component" value="Unassembled WGS sequence"/>
</dbReference>
<evidence type="ECO:0000313" key="8">
    <source>
        <dbReference type="Proteomes" id="UP000292095"/>
    </source>
</evidence>
<feature type="transmembrane region" description="Helical" evidence="6">
    <location>
        <begin position="304"/>
        <end position="322"/>
    </location>
</feature>
<dbReference type="InterPro" id="IPR011701">
    <property type="entry name" value="MFS"/>
</dbReference>
<gene>
    <name evidence="7" type="ORF">C0Q91_30025</name>
</gene>
<evidence type="ECO:0000256" key="5">
    <source>
        <dbReference type="ARBA" id="ARBA00023136"/>
    </source>
</evidence>
<evidence type="ECO:0000313" key="7">
    <source>
        <dbReference type="EMBL" id="RZE32099.1"/>
    </source>
</evidence>
<keyword evidence="3 6" id="KW-0812">Transmembrane</keyword>
<dbReference type="SUPFAM" id="SSF103473">
    <property type="entry name" value="MFS general substrate transporter"/>
    <property type="match status" value="1"/>
</dbReference>
<dbReference type="RefSeq" id="WP_093559928.1">
    <property type="nucleotide sequence ID" value="NZ_CP109142.1"/>
</dbReference>
<dbReference type="PANTHER" id="PTHR23515">
    <property type="entry name" value="HIGH-AFFINITY NITRATE TRANSPORTER 2.3"/>
    <property type="match status" value="1"/>
</dbReference>
<name>A0AB37X5I9_9ACTN</name>
<protein>
    <submittedName>
        <fullName evidence="7">NarK/NasA family nitrate transporter</fullName>
    </submittedName>
</protein>
<comment type="subcellular location">
    <subcellularLocation>
        <location evidence="1">Membrane</location>
        <topology evidence="1">Multi-pass membrane protein</topology>
    </subcellularLocation>
</comment>
<keyword evidence="5 6" id="KW-0472">Membrane</keyword>
<proteinExistence type="inferred from homology"/>
<feature type="transmembrane region" description="Helical" evidence="6">
    <location>
        <begin position="159"/>
        <end position="184"/>
    </location>
</feature>
<evidence type="ECO:0000256" key="3">
    <source>
        <dbReference type="ARBA" id="ARBA00022692"/>
    </source>
</evidence>
<evidence type="ECO:0000256" key="4">
    <source>
        <dbReference type="ARBA" id="ARBA00022989"/>
    </source>
</evidence>
<dbReference type="Pfam" id="PF07690">
    <property type="entry name" value="MFS_1"/>
    <property type="match status" value="1"/>
</dbReference>
<feature type="transmembrane region" description="Helical" evidence="6">
    <location>
        <begin position="328"/>
        <end position="350"/>
    </location>
</feature>
<dbReference type="GO" id="GO:0015112">
    <property type="term" value="F:nitrate transmembrane transporter activity"/>
    <property type="evidence" value="ECO:0007669"/>
    <property type="project" value="InterPro"/>
</dbReference>
<comment type="similarity">
    <text evidence="2">Belongs to the major facilitator superfamily. Nitrate/nitrite porter (TC 2.A.1.8) family.</text>
</comment>
<evidence type="ECO:0000256" key="2">
    <source>
        <dbReference type="ARBA" id="ARBA00008432"/>
    </source>
</evidence>
<feature type="transmembrane region" description="Helical" evidence="6">
    <location>
        <begin position="100"/>
        <end position="119"/>
    </location>
</feature>
<evidence type="ECO:0000256" key="1">
    <source>
        <dbReference type="ARBA" id="ARBA00004141"/>
    </source>
</evidence>
<reference evidence="7 8" key="1">
    <citation type="submission" date="2017-12" db="EMBL/GenBank/DDBJ databases">
        <title>Population genomics insights into the ecological differentiation and adaptive evolution in streptomycetes.</title>
        <authorList>
            <person name="Li Y."/>
            <person name="Huang Y."/>
        </authorList>
    </citation>
    <scope>NUCLEOTIDE SEQUENCE [LARGE SCALE GENOMIC DNA]</scope>
    <source>
        <strain evidence="7 8">FXJ.2339</strain>
    </source>
</reference>